<gene>
    <name evidence="2" type="ORF">C7K55_01685</name>
</gene>
<dbReference type="InterPro" id="IPR019634">
    <property type="entry name" value="Uncharacterised_Ycf49"/>
</dbReference>
<feature type="transmembrane region" description="Helical" evidence="1">
    <location>
        <begin position="67"/>
        <end position="93"/>
    </location>
</feature>
<keyword evidence="3" id="KW-1185">Reference proteome</keyword>
<protein>
    <submittedName>
        <fullName evidence="2">DUF2499 domain-containing protein</fullName>
    </submittedName>
</protein>
<feature type="transmembrane region" description="Helical" evidence="1">
    <location>
        <begin position="6"/>
        <end position="26"/>
    </location>
</feature>
<dbReference type="Pfam" id="PF10693">
    <property type="entry name" value="DUF2499"/>
    <property type="match status" value="1"/>
</dbReference>
<name>A0A2P7N1V9_9CYAN</name>
<feature type="transmembrane region" description="Helical" evidence="1">
    <location>
        <begin position="38"/>
        <end position="61"/>
    </location>
</feature>
<dbReference type="RefSeq" id="WP_106501638.1">
    <property type="nucleotide sequence ID" value="NZ_PXXO01000001.1"/>
</dbReference>
<proteinExistence type="predicted"/>
<dbReference type="Proteomes" id="UP000243002">
    <property type="component" value="Unassembled WGS sequence"/>
</dbReference>
<accession>A0A2P7N1V9</accession>
<reference evidence="2 3" key="1">
    <citation type="journal article" date="2018" name="Environ. Microbiol.">
        <title>Ecological and genomic features of two widespread freshwater picocyanobacteria.</title>
        <authorList>
            <person name="Cabello-Yeves P.J."/>
            <person name="Picazo A."/>
            <person name="Camacho A."/>
            <person name="Callieri C."/>
            <person name="Rosselli R."/>
            <person name="Roda-Garcia J.J."/>
            <person name="Coutinho F.H."/>
            <person name="Rodriguez-Valera F."/>
        </authorList>
    </citation>
    <scope>NUCLEOTIDE SEQUENCE [LARGE SCALE GENOMIC DNA]</scope>
    <source>
        <strain evidence="2 3">Tous</strain>
    </source>
</reference>
<sequence length="101" mass="11129">MHALSLPTWWIHVTSVLEWVVAMVAVQRLGVARREGGWRWLSLAMLPALVSAMAACTWHLFDNSPNLQGLVVFQAGLTTIGNAALALAAWNLLRQQRQATP</sequence>
<keyword evidence="1" id="KW-0812">Transmembrane</keyword>
<comment type="caution">
    <text evidence="2">The sequence shown here is derived from an EMBL/GenBank/DDBJ whole genome shotgun (WGS) entry which is preliminary data.</text>
</comment>
<dbReference type="AlphaFoldDB" id="A0A2P7N1V9"/>
<keyword evidence="1" id="KW-0472">Membrane</keyword>
<dbReference type="OrthoDB" id="425248at2"/>
<dbReference type="PANTHER" id="PTHR33833">
    <property type="entry name" value="NUCLEOLAR-LIKE PROTEIN-RELATED"/>
    <property type="match status" value="1"/>
</dbReference>
<organism evidence="2 3">
    <name type="scientific">Cyanobium usitatum str. Tous</name>
    <dbReference type="NCBI Taxonomy" id="2116684"/>
    <lineage>
        <taxon>Bacteria</taxon>
        <taxon>Bacillati</taxon>
        <taxon>Cyanobacteriota</taxon>
        <taxon>Cyanophyceae</taxon>
        <taxon>Synechococcales</taxon>
        <taxon>Prochlorococcaceae</taxon>
        <taxon>Cyanobium</taxon>
    </lineage>
</organism>
<evidence type="ECO:0000313" key="3">
    <source>
        <dbReference type="Proteomes" id="UP000243002"/>
    </source>
</evidence>
<evidence type="ECO:0000256" key="1">
    <source>
        <dbReference type="SAM" id="Phobius"/>
    </source>
</evidence>
<evidence type="ECO:0000313" key="2">
    <source>
        <dbReference type="EMBL" id="PSJ07452.1"/>
    </source>
</evidence>
<dbReference type="PANTHER" id="PTHR33833:SF3">
    <property type="entry name" value="YCF49-LIKE PROTEIN"/>
    <property type="match status" value="1"/>
</dbReference>
<dbReference type="EMBL" id="PXXO01000001">
    <property type="protein sequence ID" value="PSJ07452.1"/>
    <property type="molecule type" value="Genomic_DNA"/>
</dbReference>
<keyword evidence="1" id="KW-1133">Transmembrane helix</keyword>